<protein>
    <recommendedName>
        <fullName evidence="1">ATP-dependent DNA helicase</fullName>
        <ecNumber evidence="1">5.6.2.3</ecNumber>
    </recommendedName>
</protein>
<dbReference type="Proteomes" id="UP000634136">
    <property type="component" value="Unassembled WGS sequence"/>
</dbReference>
<dbReference type="EMBL" id="JAAIUW010000013">
    <property type="protein sequence ID" value="KAF7801897.1"/>
    <property type="molecule type" value="Genomic_DNA"/>
</dbReference>
<dbReference type="GO" id="GO:0006310">
    <property type="term" value="P:DNA recombination"/>
    <property type="evidence" value="ECO:0007669"/>
    <property type="project" value="UniProtKB-KW"/>
</dbReference>
<dbReference type="OrthoDB" id="1918649at2759"/>
<dbReference type="SUPFAM" id="SSF52540">
    <property type="entry name" value="P-loop containing nucleoside triphosphate hydrolases"/>
    <property type="match status" value="1"/>
</dbReference>
<keyword evidence="1" id="KW-0227">DNA damage</keyword>
<sequence>MRYPMILRSHALLANMDNKLMSEELTYDKKILRSDHVSLYVRLTSEQTNIYNLIVDVVNQQHGSVFFVNGFGGFGKTFIWNTLTSTLRSCGDIVLAVASSGIASQLIPGGRTAHSRFAIPLDCNENSICNIIQASDLTNLLIHTKLIIWDKAPMTPRYCFEALDKPLSDICGKDNSDCQRQPFGGKVIVFDGDFRQILRIIPRGSRQDIVLSSLNSSYILDSCKVLTLTKNMRIGTRGNETKNLTISEFAE</sequence>
<evidence type="ECO:0000313" key="4">
    <source>
        <dbReference type="Proteomes" id="UP000634136"/>
    </source>
</evidence>
<reference evidence="3" key="1">
    <citation type="submission" date="2020-09" db="EMBL/GenBank/DDBJ databases">
        <title>Genome-Enabled Discovery of Anthraquinone Biosynthesis in Senna tora.</title>
        <authorList>
            <person name="Kang S.-H."/>
            <person name="Pandey R.P."/>
            <person name="Lee C.-M."/>
            <person name="Sim J.-S."/>
            <person name="Jeong J.-T."/>
            <person name="Choi B.-S."/>
            <person name="Jung M."/>
            <person name="Ginzburg D."/>
            <person name="Zhao K."/>
            <person name="Won S.Y."/>
            <person name="Oh T.-J."/>
            <person name="Yu Y."/>
            <person name="Kim N.-H."/>
            <person name="Lee O.R."/>
            <person name="Lee T.-H."/>
            <person name="Bashyal P."/>
            <person name="Kim T.-S."/>
            <person name="Lee W.-H."/>
            <person name="Kawkins C."/>
            <person name="Kim C.-K."/>
            <person name="Kim J.S."/>
            <person name="Ahn B.O."/>
            <person name="Rhee S.Y."/>
            <person name="Sohng J.K."/>
        </authorList>
    </citation>
    <scope>NUCLEOTIDE SEQUENCE</scope>
    <source>
        <tissue evidence="3">Leaf</tissue>
    </source>
</reference>
<name>A0A834SEF8_9FABA</name>
<keyword evidence="1" id="KW-0067">ATP-binding</keyword>
<dbReference type="InterPro" id="IPR027417">
    <property type="entry name" value="P-loop_NTPase"/>
</dbReference>
<dbReference type="AlphaFoldDB" id="A0A834SEF8"/>
<keyword evidence="1" id="KW-0234">DNA repair</keyword>
<accession>A0A834SEF8</accession>
<dbReference type="GO" id="GO:0000723">
    <property type="term" value="P:telomere maintenance"/>
    <property type="evidence" value="ECO:0007669"/>
    <property type="project" value="InterPro"/>
</dbReference>
<comment type="caution">
    <text evidence="3">The sequence shown here is derived from an EMBL/GenBank/DDBJ whole genome shotgun (WGS) entry which is preliminary data.</text>
</comment>
<dbReference type="PANTHER" id="PTHR10492:SF57">
    <property type="entry name" value="ATP-DEPENDENT DNA HELICASE"/>
    <property type="match status" value="1"/>
</dbReference>
<keyword evidence="4" id="KW-1185">Reference proteome</keyword>
<dbReference type="GO" id="GO:0016787">
    <property type="term" value="F:hydrolase activity"/>
    <property type="evidence" value="ECO:0007669"/>
    <property type="project" value="UniProtKB-KW"/>
</dbReference>
<comment type="similarity">
    <text evidence="1">Belongs to the helicase family.</text>
</comment>
<organism evidence="3 4">
    <name type="scientific">Senna tora</name>
    <dbReference type="NCBI Taxonomy" id="362788"/>
    <lineage>
        <taxon>Eukaryota</taxon>
        <taxon>Viridiplantae</taxon>
        <taxon>Streptophyta</taxon>
        <taxon>Embryophyta</taxon>
        <taxon>Tracheophyta</taxon>
        <taxon>Spermatophyta</taxon>
        <taxon>Magnoliopsida</taxon>
        <taxon>eudicotyledons</taxon>
        <taxon>Gunneridae</taxon>
        <taxon>Pentapetalae</taxon>
        <taxon>rosids</taxon>
        <taxon>fabids</taxon>
        <taxon>Fabales</taxon>
        <taxon>Fabaceae</taxon>
        <taxon>Caesalpinioideae</taxon>
        <taxon>Cassia clade</taxon>
        <taxon>Senna</taxon>
    </lineage>
</organism>
<dbReference type="GO" id="GO:0043139">
    <property type="term" value="F:5'-3' DNA helicase activity"/>
    <property type="evidence" value="ECO:0007669"/>
    <property type="project" value="UniProtKB-EC"/>
</dbReference>
<keyword evidence="1" id="KW-0233">DNA recombination</keyword>
<dbReference type="GO" id="GO:0006281">
    <property type="term" value="P:DNA repair"/>
    <property type="evidence" value="ECO:0007669"/>
    <property type="project" value="UniProtKB-KW"/>
</dbReference>
<comment type="cofactor">
    <cofactor evidence="1">
        <name>Mg(2+)</name>
        <dbReference type="ChEBI" id="CHEBI:18420"/>
    </cofactor>
</comment>
<proteinExistence type="inferred from homology"/>
<gene>
    <name evidence="3" type="ORF">G2W53_041008</name>
</gene>
<evidence type="ECO:0000313" key="3">
    <source>
        <dbReference type="EMBL" id="KAF7801897.1"/>
    </source>
</evidence>
<keyword evidence="1" id="KW-0547">Nucleotide-binding</keyword>
<evidence type="ECO:0000259" key="2">
    <source>
        <dbReference type="Pfam" id="PF05970"/>
    </source>
</evidence>
<dbReference type="EC" id="5.6.2.3" evidence="1"/>
<dbReference type="InterPro" id="IPR010285">
    <property type="entry name" value="DNA_helicase_pif1-like_DEAD"/>
</dbReference>
<dbReference type="PANTHER" id="PTHR10492">
    <property type="match status" value="1"/>
</dbReference>
<evidence type="ECO:0000256" key="1">
    <source>
        <dbReference type="RuleBase" id="RU363044"/>
    </source>
</evidence>
<dbReference type="Pfam" id="PF05970">
    <property type="entry name" value="PIF1"/>
    <property type="match status" value="1"/>
</dbReference>
<keyword evidence="1" id="KW-0378">Hydrolase</keyword>
<feature type="domain" description="DNA helicase Pif1-like DEAD-box helicase" evidence="2">
    <location>
        <begin position="43"/>
        <end position="250"/>
    </location>
</feature>
<comment type="catalytic activity">
    <reaction evidence="1">
        <text>ATP + H2O = ADP + phosphate + H(+)</text>
        <dbReference type="Rhea" id="RHEA:13065"/>
        <dbReference type="ChEBI" id="CHEBI:15377"/>
        <dbReference type="ChEBI" id="CHEBI:15378"/>
        <dbReference type="ChEBI" id="CHEBI:30616"/>
        <dbReference type="ChEBI" id="CHEBI:43474"/>
        <dbReference type="ChEBI" id="CHEBI:456216"/>
        <dbReference type="EC" id="5.6.2.3"/>
    </reaction>
</comment>
<dbReference type="GO" id="GO:0005524">
    <property type="term" value="F:ATP binding"/>
    <property type="evidence" value="ECO:0007669"/>
    <property type="project" value="UniProtKB-KW"/>
</dbReference>
<keyword evidence="1 3" id="KW-0347">Helicase</keyword>
<dbReference type="Gene3D" id="3.40.50.300">
    <property type="entry name" value="P-loop containing nucleotide triphosphate hydrolases"/>
    <property type="match status" value="1"/>
</dbReference>